<protein>
    <recommendedName>
        <fullName evidence="1">Polysaccharide pyruvyl transferase domain-containing protein</fullName>
    </recommendedName>
</protein>
<proteinExistence type="predicted"/>
<dbReference type="AlphaFoldDB" id="A0A5J5E0C0"/>
<evidence type="ECO:0000313" key="2">
    <source>
        <dbReference type="EMBL" id="KAA8822412.1"/>
    </source>
</evidence>
<dbReference type="EMBL" id="RZUG01000035">
    <property type="protein sequence ID" value="KAA8822412.1"/>
    <property type="molecule type" value="Genomic_DNA"/>
</dbReference>
<feature type="domain" description="Polysaccharide pyruvyl transferase" evidence="1">
    <location>
        <begin position="62"/>
        <end position="309"/>
    </location>
</feature>
<comment type="caution">
    <text evidence="2">The sequence shown here is derived from an EMBL/GenBank/DDBJ whole genome shotgun (WGS) entry which is preliminary data.</text>
</comment>
<gene>
    <name evidence="2" type="ORF">EMO92_11120</name>
</gene>
<organism evidence="2 3">
    <name type="scientific">Bifidobacterium reuteri</name>
    <dbReference type="NCBI Taxonomy" id="983706"/>
    <lineage>
        <taxon>Bacteria</taxon>
        <taxon>Bacillati</taxon>
        <taxon>Actinomycetota</taxon>
        <taxon>Actinomycetes</taxon>
        <taxon>Bifidobacteriales</taxon>
        <taxon>Bifidobacteriaceae</taxon>
        <taxon>Bifidobacterium</taxon>
    </lineage>
</organism>
<dbReference type="InterPro" id="IPR007345">
    <property type="entry name" value="Polysacch_pyruvyl_Trfase"/>
</dbReference>
<dbReference type="RefSeq" id="WP_150336092.1">
    <property type="nucleotide sequence ID" value="NZ_RZUG01000035.1"/>
</dbReference>
<evidence type="ECO:0000259" key="1">
    <source>
        <dbReference type="Pfam" id="PF04230"/>
    </source>
</evidence>
<sequence>MSTSQNSLFRFAELAMFRLIGAYRIGWLLDRAGMRKGKEKAKAAKTTESFSILLGETPLYRNIGDLAIAVAQESYLEHIDLGGVKEYVENDRWEALTYYRQTIQSNAVIVLQGGGNMGDRYFGLDLKRAGVVEAFPNNRIVIMPQTSDYNGKLGEALLKYMRSVYIKHGDVHIFARERRSYELMKKQFRGVDVQLSTDIVMTYHPEFNESQIGKRHGSLVVLRKDGEKLLDGDGVKSLIVRELSQVFGNDSVRFSDTIFDRSVTLQERRDVVLNKLAEFANAEVVVTDRLHGMIFSAITGTPCVAFDNANHKVSESYNAWLKEYDFIKLATPDSFPDMLRSVLSSHGSTRYDFDSMMQRCEKIRDVIKEYISR</sequence>
<evidence type="ECO:0000313" key="3">
    <source>
        <dbReference type="Proteomes" id="UP000326251"/>
    </source>
</evidence>
<name>A0A5J5E0C0_9BIFI</name>
<dbReference type="Pfam" id="PF04230">
    <property type="entry name" value="PS_pyruv_trans"/>
    <property type="match status" value="1"/>
</dbReference>
<dbReference type="Proteomes" id="UP000326251">
    <property type="component" value="Unassembled WGS sequence"/>
</dbReference>
<accession>A0A5J5E0C0</accession>
<reference evidence="2 3" key="1">
    <citation type="journal article" date="2019" name="Syst. Appl. Microbiol.">
        <title>Characterization of Bifidobacterium species in feaces of the Egyptian fruit bat: Description of B. vespertilionis sp. nov. and B. rousetti sp. nov.</title>
        <authorList>
            <person name="Modesto M."/>
            <person name="Satti M."/>
            <person name="Watanabe K."/>
            <person name="Puglisi E."/>
            <person name="Morelli L."/>
            <person name="Huang C.-H."/>
            <person name="Liou J.-S."/>
            <person name="Miyashita M."/>
            <person name="Tamura T."/>
            <person name="Saito S."/>
            <person name="Mori K."/>
            <person name="Huang L."/>
            <person name="Sciavilla P."/>
            <person name="Sandri C."/>
            <person name="Spiezio C."/>
            <person name="Vitali F."/>
            <person name="Cavalieri D."/>
            <person name="Perpetuini G."/>
            <person name="Tofalo R."/>
            <person name="Bonetti A."/>
            <person name="Arita M."/>
            <person name="Mattarelli P."/>
        </authorList>
    </citation>
    <scope>NUCLEOTIDE SEQUENCE [LARGE SCALE GENOMIC DNA]</scope>
    <source>
        <strain evidence="2 3">RST19</strain>
    </source>
</reference>